<feature type="compositionally biased region" description="Basic and acidic residues" evidence="1">
    <location>
        <begin position="50"/>
        <end position="59"/>
    </location>
</feature>
<evidence type="ECO:0000256" key="1">
    <source>
        <dbReference type="SAM" id="MobiDB-lite"/>
    </source>
</evidence>
<accession>A0AAD9K909</accession>
<dbReference type="EMBL" id="JAODUP010000031">
    <property type="protein sequence ID" value="KAK2167224.1"/>
    <property type="molecule type" value="Genomic_DNA"/>
</dbReference>
<gene>
    <name evidence="2" type="ORF">LSH36_31g08017</name>
</gene>
<sequence>HEVSQSHISGLYLIGEYYFTSPLYRGVPVFFLAKRVKQLHNIKSTTARETNKQMNERMNRVSSSSNSSSNSRGDNITLVHTWYWYNIETITTIWTYTVSETCHV</sequence>
<dbReference type="AlphaFoldDB" id="A0AAD9K909"/>
<protein>
    <submittedName>
        <fullName evidence="2">Uncharacterized protein</fullName>
    </submittedName>
</protein>
<evidence type="ECO:0000313" key="3">
    <source>
        <dbReference type="Proteomes" id="UP001208570"/>
    </source>
</evidence>
<comment type="caution">
    <text evidence="2">The sequence shown here is derived from an EMBL/GenBank/DDBJ whole genome shotgun (WGS) entry which is preliminary data.</text>
</comment>
<organism evidence="2 3">
    <name type="scientific">Paralvinella palmiformis</name>
    <dbReference type="NCBI Taxonomy" id="53620"/>
    <lineage>
        <taxon>Eukaryota</taxon>
        <taxon>Metazoa</taxon>
        <taxon>Spiralia</taxon>
        <taxon>Lophotrochozoa</taxon>
        <taxon>Annelida</taxon>
        <taxon>Polychaeta</taxon>
        <taxon>Sedentaria</taxon>
        <taxon>Canalipalpata</taxon>
        <taxon>Terebellida</taxon>
        <taxon>Terebelliformia</taxon>
        <taxon>Alvinellidae</taxon>
        <taxon>Paralvinella</taxon>
    </lineage>
</organism>
<proteinExistence type="predicted"/>
<evidence type="ECO:0000313" key="2">
    <source>
        <dbReference type="EMBL" id="KAK2167224.1"/>
    </source>
</evidence>
<keyword evidence="3" id="KW-1185">Reference proteome</keyword>
<name>A0AAD9K909_9ANNE</name>
<feature type="compositionally biased region" description="Low complexity" evidence="1">
    <location>
        <begin position="62"/>
        <end position="71"/>
    </location>
</feature>
<reference evidence="2" key="1">
    <citation type="journal article" date="2023" name="Mol. Biol. Evol.">
        <title>Third-Generation Sequencing Reveals the Adaptive Role of the Epigenome in Three Deep-Sea Polychaetes.</title>
        <authorList>
            <person name="Perez M."/>
            <person name="Aroh O."/>
            <person name="Sun Y."/>
            <person name="Lan Y."/>
            <person name="Juniper S.K."/>
            <person name="Young C.R."/>
            <person name="Angers B."/>
            <person name="Qian P.Y."/>
        </authorList>
    </citation>
    <scope>NUCLEOTIDE SEQUENCE</scope>
    <source>
        <strain evidence="2">P08H-3</strain>
    </source>
</reference>
<feature type="region of interest" description="Disordered" evidence="1">
    <location>
        <begin position="50"/>
        <end position="72"/>
    </location>
</feature>
<dbReference type="Proteomes" id="UP001208570">
    <property type="component" value="Unassembled WGS sequence"/>
</dbReference>
<feature type="non-terminal residue" evidence="2">
    <location>
        <position position="1"/>
    </location>
</feature>